<dbReference type="InterPro" id="IPR045057">
    <property type="entry name" value="Gcn5-rel_NAT"/>
</dbReference>
<evidence type="ECO:0000313" key="2">
    <source>
        <dbReference type="EMBL" id="GGD40623.1"/>
    </source>
</evidence>
<name>A0ABQ1QQB3_9FLAO</name>
<dbReference type="SUPFAM" id="SSF55729">
    <property type="entry name" value="Acyl-CoA N-acyltransferases (Nat)"/>
    <property type="match status" value="1"/>
</dbReference>
<dbReference type="Gene3D" id="3.40.630.30">
    <property type="match status" value="1"/>
</dbReference>
<feature type="domain" description="N-acetyltransferase" evidence="1">
    <location>
        <begin position="13"/>
        <end position="99"/>
    </location>
</feature>
<comment type="caution">
    <text evidence="2">The sequence shown here is derived from an EMBL/GenBank/DDBJ whole genome shotgun (WGS) entry which is preliminary data.</text>
</comment>
<organism evidence="2 3">
    <name type="scientific">Muriicola marianensis</name>
    <dbReference type="NCBI Taxonomy" id="1324801"/>
    <lineage>
        <taxon>Bacteria</taxon>
        <taxon>Pseudomonadati</taxon>
        <taxon>Bacteroidota</taxon>
        <taxon>Flavobacteriia</taxon>
        <taxon>Flavobacteriales</taxon>
        <taxon>Flavobacteriaceae</taxon>
        <taxon>Muriicola</taxon>
    </lineage>
</organism>
<evidence type="ECO:0000313" key="3">
    <source>
        <dbReference type="Proteomes" id="UP000625780"/>
    </source>
</evidence>
<protein>
    <submittedName>
        <fullName evidence="2">N-acetyltransferase</fullName>
    </submittedName>
</protein>
<accession>A0ABQ1QQB3</accession>
<dbReference type="Proteomes" id="UP000625780">
    <property type="component" value="Unassembled WGS sequence"/>
</dbReference>
<reference evidence="3" key="1">
    <citation type="journal article" date="2019" name="Int. J. Syst. Evol. Microbiol.">
        <title>The Global Catalogue of Microorganisms (GCM) 10K type strain sequencing project: providing services to taxonomists for standard genome sequencing and annotation.</title>
        <authorList>
            <consortium name="The Broad Institute Genomics Platform"/>
            <consortium name="The Broad Institute Genome Sequencing Center for Infectious Disease"/>
            <person name="Wu L."/>
            <person name="Ma J."/>
        </authorList>
    </citation>
    <scope>NUCLEOTIDE SEQUENCE [LARGE SCALE GENOMIC DNA]</scope>
    <source>
        <strain evidence="3">CGMCC 1.12606</strain>
    </source>
</reference>
<evidence type="ECO:0000259" key="1">
    <source>
        <dbReference type="PROSITE" id="PS51729"/>
    </source>
</evidence>
<dbReference type="InterPro" id="IPR031165">
    <property type="entry name" value="GNAT_YJDJ"/>
</dbReference>
<dbReference type="Pfam" id="PF14542">
    <property type="entry name" value="Acetyltransf_CG"/>
    <property type="match status" value="1"/>
</dbReference>
<proteinExistence type="predicted"/>
<dbReference type="EMBL" id="BMFH01000001">
    <property type="protein sequence ID" value="GGD40623.1"/>
    <property type="molecule type" value="Genomic_DNA"/>
</dbReference>
<gene>
    <name evidence="2" type="ORF">GCM10011361_04670</name>
</gene>
<dbReference type="PROSITE" id="PS51729">
    <property type="entry name" value="GNAT_YJDJ"/>
    <property type="match status" value="1"/>
</dbReference>
<dbReference type="PANTHER" id="PTHR31435">
    <property type="entry name" value="PROTEIN NATD1"/>
    <property type="match status" value="1"/>
</dbReference>
<sequence>MKGLAGDIPIVKNKVGNQHRFELRLDEGTAYVEYLLNQQGTIYLTHTEVPASLEGRGVGSALVNKVLDHIRNEGLKMAPLCPFIAAFLKRHPKKAEGLLAPGFQIGS</sequence>
<dbReference type="InterPro" id="IPR016181">
    <property type="entry name" value="Acyl_CoA_acyltransferase"/>
</dbReference>
<keyword evidence="3" id="KW-1185">Reference proteome</keyword>
<dbReference type="PANTHER" id="PTHR31435:SF10">
    <property type="entry name" value="BSR4717 PROTEIN"/>
    <property type="match status" value="1"/>
</dbReference>
<dbReference type="RefSeq" id="WP_188369094.1">
    <property type="nucleotide sequence ID" value="NZ_BMFH01000001.1"/>
</dbReference>